<organism evidence="2 3">
    <name type="scientific">Plectus sambesii</name>
    <dbReference type="NCBI Taxonomy" id="2011161"/>
    <lineage>
        <taxon>Eukaryota</taxon>
        <taxon>Metazoa</taxon>
        <taxon>Ecdysozoa</taxon>
        <taxon>Nematoda</taxon>
        <taxon>Chromadorea</taxon>
        <taxon>Plectida</taxon>
        <taxon>Plectina</taxon>
        <taxon>Plectoidea</taxon>
        <taxon>Plectidae</taxon>
        <taxon>Plectus</taxon>
    </lineage>
</organism>
<evidence type="ECO:0000256" key="1">
    <source>
        <dbReference type="SAM" id="MobiDB-lite"/>
    </source>
</evidence>
<protein>
    <submittedName>
        <fullName evidence="3">Uncharacterized protein</fullName>
    </submittedName>
</protein>
<name>A0A914VFF3_9BILA</name>
<proteinExistence type="predicted"/>
<feature type="compositionally biased region" description="Basic and acidic residues" evidence="1">
    <location>
        <begin position="22"/>
        <end position="32"/>
    </location>
</feature>
<accession>A0A914VFF3</accession>
<dbReference type="AlphaFoldDB" id="A0A914VFF3"/>
<feature type="compositionally biased region" description="Gly residues" evidence="1">
    <location>
        <begin position="1"/>
        <end position="11"/>
    </location>
</feature>
<feature type="compositionally biased region" description="Polar residues" evidence="1">
    <location>
        <begin position="40"/>
        <end position="49"/>
    </location>
</feature>
<dbReference type="WBParaSite" id="PSAMB.scaffold19350size825.g37851.t1">
    <property type="protein sequence ID" value="PSAMB.scaffold19350size825.g37851.t1"/>
    <property type="gene ID" value="PSAMB.scaffold19350size825.g37851"/>
</dbReference>
<feature type="region of interest" description="Disordered" evidence="1">
    <location>
        <begin position="1"/>
        <end position="49"/>
    </location>
</feature>
<sequence>KHNPPSGGGGNNWQDYVNVNDHLPDANDRNKDVGVAGPSRETNVQSEKY</sequence>
<dbReference type="Proteomes" id="UP000887566">
    <property type="component" value="Unplaced"/>
</dbReference>
<evidence type="ECO:0000313" key="2">
    <source>
        <dbReference type="Proteomes" id="UP000887566"/>
    </source>
</evidence>
<evidence type="ECO:0000313" key="3">
    <source>
        <dbReference type="WBParaSite" id="PSAMB.scaffold19350size825.g37851.t1"/>
    </source>
</evidence>
<reference evidence="3" key="1">
    <citation type="submission" date="2022-11" db="UniProtKB">
        <authorList>
            <consortium name="WormBaseParasite"/>
        </authorList>
    </citation>
    <scope>IDENTIFICATION</scope>
</reference>
<keyword evidence="2" id="KW-1185">Reference proteome</keyword>